<dbReference type="InterPro" id="IPR044136">
    <property type="entry name" value="Lys-tRNA-ligase_II_N"/>
</dbReference>
<dbReference type="PRINTS" id="PR00982">
    <property type="entry name" value="TRNASYNTHLYS"/>
</dbReference>
<keyword evidence="5" id="KW-0547">Nucleotide-binding</keyword>
<reference evidence="12 13" key="1">
    <citation type="journal article" date="2016" name="Nat. Commun.">
        <title>Thousands of microbial genomes shed light on interconnected biogeochemical processes in an aquifer system.</title>
        <authorList>
            <person name="Anantharaman K."/>
            <person name="Brown C.T."/>
            <person name="Hug L.A."/>
            <person name="Sharon I."/>
            <person name="Castelle C.J."/>
            <person name="Probst A.J."/>
            <person name="Thomas B.C."/>
            <person name="Singh A."/>
            <person name="Wilkins M.J."/>
            <person name="Karaoz U."/>
            <person name="Brodie E.L."/>
            <person name="Williams K.H."/>
            <person name="Hubbard S.S."/>
            <person name="Banfield J.F."/>
        </authorList>
    </citation>
    <scope>NUCLEOTIDE SEQUENCE [LARGE SCALE GENOMIC DNA]</scope>
</reference>
<dbReference type="PROSITE" id="PS50862">
    <property type="entry name" value="AA_TRNA_LIGASE_II"/>
    <property type="match status" value="1"/>
</dbReference>
<dbReference type="GO" id="GO:0004824">
    <property type="term" value="F:lysine-tRNA ligase activity"/>
    <property type="evidence" value="ECO:0007669"/>
    <property type="project" value="UniProtKB-EC"/>
</dbReference>
<dbReference type="InterPro" id="IPR006195">
    <property type="entry name" value="aa-tRNA-synth_II"/>
</dbReference>
<comment type="catalytic activity">
    <reaction evidence="9 10">
        <text>tRNA(Lys) + L-lysine + ATP = L-lysyl-tRNA(Lys) + AMP + diphosphate</text>
        <dbReference type="Rhea" id="RHEA:20792"/>
        <dbReference type="Rhea" id="RHEA-COMP:9696"/>
        <dbReference type="Rhea" id="RHEA-COMP:9697"/>
        <dbReference type="ChEBI" id="CHEBI:30616"/>
        <dbReference type="ChEBI" id="CHEBI:32551"/>
        <dbReference type="ChEBI" id="CHEBI:33019"/>
        <dbReference type="ChEBI" id="CHEBI:78442"/>
        <dbReference type="ChEBI" id="CHEBI:78529"/>
        <dbReference type="ChEBI" id="CHEBI:456215"/>
        <dbReference type="EC" id="6.1.1.6"/>
    </reaction>
</comment>
<dbReference type="GO" id="GO:0006430">
    <property type="term" value="P:lysyl-tRNA aminoacylation"/>
    <property type="evidence" value="ECO:0007669"/>
    <property type="project" value="InterPro"/>
</dbReference>
<dbReference type="HAMAP" id="MF_00252">
    <property type="entry name" value="Lys_tRNA_synth_class2"/>
    <property type="match status" value="1"/>
</dbReference>
<keyword evidence="10" id="KW-0460">Magnesium</keyword>
<dbReference type="FunFam" id="2.40.50.140:FF:000024">
    <property type="entry name" value="Lysine--tRNA ligase"/>
    <property type="match status" value="1"/>
</dbReference>
<dbReference type="PANTHER" id="PTHR42918">
    <property type="entry name" value="LYSYL-TRNA SYNTHETASE"/>
    <property type="match status" value="1"/>
</dbReference>
<name>A0A1F4XN23_9BACT</name>
<evidence type="ECO:0000256" key="10">
    <source>
        <dbReference type="RuleBase" id="RU000336"/>
    </source>
</evidence>
<dbReference type="NCBIfam" id="TIGR00499">
    <property type="entry name" value="lysS_bact"/>
    <property type="match status" value="1"/>
</dbReference>
<dbReference type="GO" id="GO:0005524">
    <property type="term" value="F:ATP binding"/>
    <property type="evidence" value="ECO:0007669"/>
    <property type="project" value="UniProtKB-KW"/>
</dbReference>
<dbReference type="Pfam" id="PF00152">
    <property type="entry name" value="tRNA-synt_2"/>
    <property type="match status" value="1"/>
</dbReference>
<dbReference type="InterPro" id="IPR045864">
    <property type="entry name" value="aa-tRNA-synth_II/BPL/LPL"/>
</dbReference>
<comment type="caution">
    <text evidence="12">The sequence shown here is derived from an EMBL/GenBank/DDBJ whole genome shotgun (WGS) entry which is preliminary data.</text>
</comment>
<dbReference type="InterPro" id="IPR002313">
    <property type="entry name" value="Lys-tRNA-ligase_II"/>
</dbReference>
<dbReference type="Gene3D" id="3.30.930.10">
    <property type="entry name" value="Bira Bifunctional Protein, Domain 2"/>
    <property type="match status" value="1"/>
</dbReference>
<dbReference type="InterPro" id="IPR018149">
    <property type="entry name" value="Lys-tRNA-synth_II_C"/>
</dbReference>
<dbReference type="SUPFAM" id="SSF55681">
    <property type="entry name" value="Class II aaRS and biotin synthetases"/>
    <property type="match status" value="1"/>
</dbReference>
<sequence length="481" mass="55101">MAEAELIAVRKEKLAKLKAAGINPYPDHFSLTHSTAEIRKLSAKKKPRPLETIKKKPKSSVRLAGRIMTLRPHGKLTFATIQDQAGQIQLAFMADVLEEKAYQPLELFDLGDFVGAAGEMFITRKGELTLLCTSFQLLSKALRPLPEKWHGITDQEKCYRQRYLDLVMNKETRERFQLRAQVIDFLRQYLKDNNFLEVDTPVLQNKASGALAKPFKTHHASLDLTVYLRIAPETYLKRCVVGGLERVFEFARCFRNEGMDPSHLQDFTMLEFYYSYINAEELMTFTEKMLAALFKEILGTTKIKRGAVDLDFKPPLPRRTLAEVVKEHSGIDYPKYDSAALLLAEIKKKGVRLEIEQPEKLSYGNLIDALYKATARKQLIQPFFLLGHPLELSPLARRNDENPKMVDRFQLLADTWELVNAYSELIDPLDQRERFEEQAQAHARGDEEAMEMDEDYLLAMEHGMPPMAGFGLGIERLIAFL</sequence>
<feature type="non-terminal residue" evidence="12">
    <location>
        <position position="481"/>
    </location>
</feature>
<proteinExistence type="inferred from homology"/>
<keyword evidence="8" id="KW-0030">Aminoacyl-tRNA synthetase</keyword>
<gene>
    <name evidence="12" type="ORF">A2788_00475</name>
</gene>
<dbReference type="AlphaFoldDB" id="A0A1F4XN23"/>
<dbReference type="EC" id="6.1.1.6" evidence="2 10"/>
<evidence type="ECO:0000256" key="6">
    <source>
        <dbReference type="ARBA" id="ARBA00022840"/>
    </source>
</evidence>
<dbReference type="Pfam" id="PF01336">
    <property type="entry name" value="tRNA_anti-codon"/>
    <property type="match status" value="1"/>
</dbReference>
<accession>A0A1F4XN23</accession>
<keyword evidence="3 12" id="KW-0436">Ligase</keyword>
<evidence type="ECO:0000256" key="3">
    <source>
        <dbReference type="ARBA" id="ARBA00022598"/>
    </source>
</evidence>
<dbReference type="Proteomes" id="UP000177521">
    <property type="component" value="Unassembled WGS sequence"/>
</dbReference>
<evidence type="ECO:0000256" key="5">
    <source>
        <dbReference type="ARBA" id="ARBA00022741"/>
    </source>
</evidence>
<keyword evidence="6" id="KW-0067">ATP-binding</keyword>
<dbReference type="GO" id="GO:0046872">
    <property type="term" value="F:metal ion binding"/>
    <property type="evidence" value="ECO:0007669"/>
    <property type="project" value="UniProtKB-KW"/>
</dbReference>
<feature type="domain" description="Aminoacyl-transfer RNA synthetases class-II family profile" evidence="11">
    <location>
        <begin position="176"/>
        <end position="481"/>
    </location>
</feature>
<organism evidence="12 13">
    <name type="scientific">Candidatus Abawacabacteria bacterium RIFCSPHIGHO2_01_FULL_46_8</name>
    <dbReference type="NCBI Taxonomy" id="1817815"/>
    <lineage>
        <taxon>Bacteria</taxon>
        <taxon>Candidatus Abawacaibacteriota</taxon>
    </lineage>
</organism>
<comment type="cofactor">
    <cofactor evidence="10">
        <name>Mg(2+)</name>
        <dbReference type="ChEBI" id="CHEBI:18420"/>
    </cofactor>
    <text evidence="10">Binds 3 Mg(2+) ions per subunit.</text>
</comment>
<dbReference type="InterPro" id="IPR012340">
    <property type="entry name" value="NA-bd_OB-fold"/>
</dbReference>
<dbReference type="SUPFAM" id="SSF50249">
    <property type="entry name" value="Nucleic acid-binding proteins"/>
    <property type="match status" value="1"/>
</dbReference>
<evidence type="ECO:0000256" key="4">
    <source>
        <dbReference type="ARBA" id="ARBA00022723"/>
    </source>
</evidence>
<evidence type="ECO:0000256" key="8">
    <source>
        <dbReference type="ARBA" id="ARBA00023146"/>
    </source>
</evidence>
<dbReference type="CDD" id="cd04322">
    <property type="entry name" value="LysRS_N"/>
    <property type="match status" value="1"/>
</dbReference>
<keyword evidence="7" id="KW-0648">Protein biosynthesis</keyword>
<evidence type="ECO:0000256" key="1">
    <source>
        <dbReference type="ARBA" id="ARBA00008226"/>
    </source>
</evidence>
<dbReference type="GO" id="GO:0005829">
    <property type="term" value="C:cytosol"/>
    <property type="evidence" value="ECO:0007669"/>
    <property type="project" value="TreeGrafter"/>
</dbReference>
<dbReference type="EMBL" id="MEWS01000003">
    <property type="protein sequence ID" value="OGC82994.1"/>
    <property type="molecule type" value="Genomic_DNA"/>
</dbReference>
<evidence type="ECO:0000256" key="9">
    <source>
        <dbReference type="ARBA" id="ARBA00048573"/>
    </source>
</evidence>
<evidence type="ECO:0000313" key="12">
    <source>
        <dbReference type="EMBL" id="OGC82994.1"/>
    </source>
</evidence>
<dbReference type="NCBIfam" id="NF001756">
    <property type="entry name" value="PRK00484.1"/>
    <property type="match status" value="1"/>
</dbReference>
<evidence type="ECO:0000256" key="7">
    <source>
        <dbReference type="ARBA" id="ARBA00022917"/>
    </source>
</evidence>
<protein>
    <recommendedName>
        <fullName evidence="2 10">Lysine--tRNA ligase</fullName>
        <ecNumber evidence="2 10">6.1.1.6</ecNumber>
    </recommendedName>
</protein>
<evidence type="ECO:0000259" key="11">
    <source>
        <dbReference type="PROSITE" id="PS50862"/>
    </source>
</evidence>
<keyword evidence="4 10" id="KW-0479">Metal-binding</keyword>
<dbReference type="InterPro" id="IPR004365">
    <property type="entry name" value="NA-bd_OB_tRNA"/>
</dbReference>
<dbReference type="Gene3D" id="2.40.50.140">
    <property type="entry name" value="Nucleic acid-binding proteins"/>
    <property type="match status" value="1"/>
</dbReference>
<dbReference type="InterPro" id="IPR004364">
    <property type="entry name" value="Aa-tRNA-synt_II"/>
</dbReference>
<evidence type="ECO:0000313" key="13">
    <source>
        <dbReference type="Proteomes" id="UP000177521"/>
    </source>
</evidence>
<dbReference type="GO" id="GO:0000049">
    <property type="term" value="F:tRNA binding"/>
    <property type="evidence" value="ECO:0007669"/>
    <property type="project" value="TreeGrafter"/>
</dbReference>
<comment type="similarity">
    <text evidence="1">Belongs to the class-II aminoacyl-tRNA synthetase family.</text>
</comment>
<dbReference type="PANTHER" id="PTHR42918:SF15">
    <property type="entry name" value="LYSINE--TRNA LIGASE, CHLOROPLASTIC_MITOCHONDRIAL"/>
    <property type="match status" value="1"/>
</dbReference>
<evidence type="ECO:0000256" key="2">
    <source>
        <dbReference type="ARBA" id="ARBA00013166"/>
    </source>
</evidence>